<comment type="caution">
    <text evidence="1">The sequence shown here is derived from an EMBL/GenBank/DDBJ whole genome shotgun (WGS) entry which is preliminary data.</text>
</comment>
<name>A0ABV8V6D3_9GAMM</name>
<evidence type="ECO:0000313" key="2">
    <source>
        <dbReference type="Proteomes" id="UP001595840"/>
    </source>
</evidence>
<dbReference type="RefSeq" id="WP_290261206.1">
    <property type="nucleotide sequence ID" value="NZ_JAUFQG010000004.1"/>
</dbReference>
<proteinExistence type="predicted"/>
<dbReference type="Proteomes" id="UP001595840">
    <property type="component" value="Unassembled WGS sequence"/>
</dbReference>
<gene>
    <name evidence="1" type="ORF">ACFOX3_13985</name>
</gene>
<protein>
    <recommendedName>
        <fullName evidence="3">Lipoprotein</fullName>
    </recommendedName>
</protein>
<keyword evidence="2" id="KW-1185">Reference proteome</keyword>
<dbReference type="EMBL" id="JBHSCX010000020">
    <property type="protein sequence ID" value="MFC4363421.1"/>
    <property type="molecule type" value="Genomic_DNA"/>
</dbReference>
<sequence length="177" mass="19956">MDSLSIVMHRFTLIFLLLTAMFALGCAERGSFDVYSHKGFSVEFPKSWKFDRDQDFSFNGDREITFKLGEASFVAFYFNDRHDLKGFTDKYLEAAFLKDEVSSTKLKSQKDVNIAGRQGIDSQVTANFLGPMNTRVITVDVSSKTEAVILAAIISEDDRIDILESLERVVSSIRLAN</sequence>
<organism evidence="1 2">
    <name type="scientific">Simiduia curdlanivorans</name>
    <dbReference type="NCBI Taxonomy" id="1492769"/>
    <lineage>
        <taxon>Bacteria</taxon>
        <taxon>Pseudomonadati</taxon>
        <taxon>Pseudomonadota</taxon>
        <taxon>Gammaproteobacteria</taxon>
        <taxon>Cellvibrionales</taxon>
        <taxon>Cellvibrionaceae</taxon>
        <taxon>Simiduia</taxon>
    </lineage>
</organism>
<accession>A0ABV8V6D3</accession>
<evidence type="ECO:0008006" key="3">
    <source>
        <dbReference type="Google" id="ProtNLM"/>
    </source>
</evidence>
<reference evidence="2" key="1">
    <citation type="journal article" date="2019" name="Int. J. Syst. Evol. Microbiol.">
        <title>The Global Catalogue of Microorganisms (GCM) 10K type strain sequencing project: providing services to taxonomists for standard genome sequencing and annotation.</title>
        <authorList>
            <consortium name="The Broad Institute Genomics Platform"/>
            <consortium name="The Broad Institute Genome Sequencing Center for Infectious Disease"/>
            <person name="Wu L."/>
            <person name="Ma J."/>
        </authorList>
    </citation>
    <scope>NUCLEOTIDE SEQUENCE [LARGE SCALE GENOMIC DNA]</scope>
    <source>
        <strain evidence="2">CECT 8570</strain>
    </source>
</reference>
<evidence type="ECO:0000313" key="1">
    <source>
        <dbReference type="EMBL" id="MFC4363421.1"/>
    </source>
</evidence>